<evidence type="ECO:0000256" key="2">
    <source>
        <dbReference type="ARBA" id="ARBA00022692"/>
    </source>
</evidence>
<dbReference type="CDD" id="cd08374">
    <property type="entry name" value="C2F_Ferlin"/>
    <property type="match status" value="1"/>
</dbReference>
<dbReference type="SMART" id="SM00239">
    <property type="entry name" value="C2"/>
    <property type="match status" value="3"/>
</dbReference>
<dbReference type="InterPro" id="IPR037721">
    <property type="entry name" value="Ferlin"/>
</dbReference>
<dbReference type="InterPro" id="IPR000008">
    <property type="entry name" value="C2_dom"/>
</dbReference>
<proteinExistence type="predicted"/>
<name>A0A8C2A9C1_CYPCA</name>
<evidence type="ECO:0000256" key="6">
    <source>
        <dbReference type="SAM" id="Phobius"/>
    </source>
</evidence>
<keyword evidence="5 6" id="KW-0472">Membrane</keyword>
<dbReference type="CDD" id="cd04017">
    <property type="entry name" value="C2D_Ferlin"/>
    <property type="match status" value="1"/>
</dbReference>
<comment type="subcellular location">
    <subcellularLocation>
        <location evidence="1">Membrane</location>
        <topology evidence="1">Single-pass membrane protein</topology>
    </subcellularLocation>
</comment>
<dbReference type="InterPro" id="IPR035892">
    <property type="entry name" value="C2_domain_sf"/>
</dbReference>
<dbReference type="Pfam" id="PF08150">
    <property type="entry name" value="FerB"/>
    <property type="match status" value="1"/>
</dbReference>
<evidence type="ECO:0000256" key="3">
    <source>
        <dbReference type="ARBA" id="ARBA00022737"/>
    </source>
</evidence>
<feature type="domain" description="C2" evidence="7">
    <location>
        <begin position="741"/>
        <end position="891"/>
    </location>
</feature>
<dbReference type="Ensembl" id="ENSCCRT00015104799.1">
    <property type="protein sequence ID" value="ENSCCRP00015101526.1"/>
    <property type="gene ID" value="ENSCCRG00015040673.1"/>
</dbReference>
<dbReference type="InterPro" id="IPR055072">
    <property type="entry name" value="Ferlin_DSRM"/>
</dbReference>
<dbReference type="SUPFAM" id="SSF49562">
    <property type="entry name" value="C2 domain (Calcium/lipid-binding domain, CaLB)"/>
    <property type="match status" value="4"/>
</dbReference>
<evidence type="ECO:0000259" key="7">
    <source>
        <dbReference type="PROSITE" id="PS50004"/>
    </source>
</evidence>
<dbReference type="FunFam" id="2.60.40.150:FF:000054">
    <property type="entry name" value="otoferlin isoform X2"/>
    <property type="match status" value="1"/>
</dbReference>
<dbReference type="SMART" id="SM01201">
    <property type="entry name" value="FerB"/>
    <property type="match status" value="1"/>
</dbReference>
<evidence type="ECO:0000256" key="5">
    <source>
        <dbReference type="ARBA" id="ARBA00023136"/>
    </source>
</evidence>
<dbReference type="PROSITE" id="PS50004">
    <property type="entry name" value="C2"/>
    <property type="match status" value="4"/>
</dbReference>
<dbReference type="GO" id="GO:0007009">
    <property type="term" value="P:plasma membrane organization"/>
    <property type="evidence" value="ECO:0007669"/>
    <property type="project" value="TreeGrafter"/>
</dbReference>
<dbReference type="InterPro" id="IPR037725">
    <property type="entry name" value="C2F_Ferlin"/>
</dbReference>
<evidence type="ECO:0000256" key="4">
    <source>
        <dbReference type="ARBA" id="ARBA00022989"/>
    </source>
</evidence>
<dbReference type="Proteomes" id="UP000694700">
    <property type="component" value="Unplaced"/>
</dbReference>
<feature type="transmembrane region" description="Helical" evidence="6">
    <location>
        <begin position="985"/>
        <end position="1006"/>
    </location>
</feature>
<protein>
    <submittedName>
        <fullName evidence="8">Fer-1 like family member 6</fullName>
    </submittedName>
</protein>
<dbReference type="PANTHER" id="PTHR12546">
    <property type="entry name" value="FER-1-LIKE"/>
    <property type="match status" value="1"/>
</dbReference>
<dbReference type="PRINTS" id="PR00360">
    <property type="entry name" value="C2DOMAIN"/>
</dbReference>
<dbReference type="InterPro" id="IPR037724">
    <property type="entry name" value="C2E_Ferlin"/>
</dbReference>
<dbReference type="Pfam" id="PF00168">
    <property type="entry name" value="C2"/>
    <property type="match status" value="3"/>
</dbReference>
<dbReference type="InterPro" id="IPR037723">
    <property type="entry name" value="C2D_Ferlin"/>
</dbReference>
<feature type="domain" description="C2" evidence="7">
    <location>
        <begin position="503"/>
        <end position="622"/>
    </location>
</feature>
<feature type="domain" description="C2" evidence="7">
    <location>
        <begin position="138"/>
        <end position="264"/>
    </location>
</feature>
<dbReference type="PANTHER" id="PTHR12546:SF37">
    <property type="entry name" value="FER-1-LIKE 6 (C. ELEGANS)"/>
    <property type="match status" value="1"/>
</dbReference>
<keyword evidence="4 6" id="KW-1133">Transmembrane helix</keyword>
<dbReference type="Gene3D" id="2.60.40.150">
    <property type="entry name" value="C2 domain"/>
    <property type="match status" value="3"/>
</dbReference>
<dbReference type="Pfam" id="PF16165">
    <property type="entry name" value="Ferlin_C"/>
    <property type="match status" value="1"/>
</dbReference>
<accession>A0A8C2A9C1</accession>
<dbReference type="Pfam" id="PF22901">
    <property type="entry name" value="dsrm_Ferlin"/>
    <property type="match status" value="1"/>
</dbReference>
<evidence type="ECO:0000313" key="9">
    <source>
        <dbReference type="Proteomes" id="UP000694700"/>
    </source>
</evidence>
<reference evidence="8" key="1">
    <citation type="submission" date="2025-08" db="UniProtKB">
        <authorList>
            <consortium name="Ensembl"/>
        </authorList>
    </citation>
    <scope>IDENTIFICATION</scope>
</reference>
<feature type="domain" description="C2" evidence="7">
    <location>
        <begin position="303"/>
        <end position="427"/>
    </location>
</feature>
<keyword evidence="3" id="KW-0677">Repeat</keyword>
<dbReference type="GO" id="GO:0016020">
    <property type="term" value="C:membrane"/>
    <property type="evidence" value="ECO:0007669"/>
    <property type="project" value="UniProtKB-SubCell"/>
</dbReference>
<organism evidence="8 9">
    <name type="scientific">Cyprinus carpio</name>
    <name type="common">Common carp</name>
    <dbReference type="NCBI Taxonomy" id="7962"/>
    <lineage>
        <taxon>Eukaryota</taxon>
        <taxon>Metazoa</taxon>
        <taxon>Chordata</taxon>
        <taxon>Craniata</taxon>
        <taxon>Vertebrata</taxon>
        <taxon>Euteleostomi</taxon>
        <taxon>Actinopterygii</taxon>
        <taxon>Neopterygii</taxon>
        <taxon>Teleostei</taxon>
        <taxon>Ostariophysi</taxon>
        <taxon>Cypriniformes</taxon>
        <taxon>Cyprinidae</taxon>
        <taxon>Cyprininae</taxon>
        <taxon>Cyprinus</taxon>
    </lineage>
</organism>
<sequence length="1017" mass="115004">GSNLTLLDKKRLTLCKQELVSLFYSPSLLIFIFISCLSQPQHTLPDVFVCLVSNHKRLAYARIPARHLLFSESPEQRGQDCGKIKTLFLKPPGKRGPGWTVQAKLDVYLWLGTSRDSPHVLDNLPSGFELEGISSEHRTGPPPDYLLYTGKTQHLFQLRAHMYQARGLIAADNTGLSDPFAWVSFLSSSQSTGIIKQTLTPTWNQLILINNVFLCGGLYEIVQEPPLVVIEVYDDDAVGTEYLGSTMAVPVVRLSEERYSPPQLQYSPLFCGSLSGGDILGAFELIQISKSGEHTLPDLDEADGGVIPVPSYIRPVLCKYRIEVLFWGLRELKKVQLLSVDRPQVFIKCAGGGVNSSVIQSYKKNPNFTILVDAFDVELPENEYLLPPLTITVVDWRAFGRSTLVGSHMINNLALFKYIPSPIQQPQPEPKNIAGNARHSYSPKLEAEFGPFDDWVKTFELYRGKANEEEGSADDRFVGKFKGRFCLYKLPEADDKEEDGYLDSGQFKINQGIPPNTAVDVLIRVYIVAAFNLHPADPDGKADPYIVLKLGKTEIKDRDNYIPKQLNPVFGRSFEFQATFPKESLLTILIYDYDMVGGDDLIGETQIDLENRFYSRHRATCGLPTEYAIEGYNAWRDCIKPTDLLIKLCKENRLDNPHFSPGRITIGSKVFTGKTVFPDEDQMVESYEHLALKVLQRWSEMPNGGCKLVPEHIETRALYLKDKPGIDQGHLQMWVDIFPMDMPHPGPPVDISPRKPKGYELRIIIWNTEDVILEDTNFITGQQSSDIYIKGWLKGLEDDSQETDVHYNSLTGEGNFNWRFVFPFNYMPAEKVVVVQKRESILSLDKTEQKIPAVLVMQVWDFERLSSDDFLGSVELDLHGFPRGAKSAKVCKMEMLTETMENISIFQQKRSKGWWPLIKAGELTGKVEAEFHLVTAEEAEKNPVGRARKEPEPLEKPNRPDTSFSWFMNPFKCFFHLIWGNYKKYIIAGLVLLIVTLFLVLIFYTLPGAISSKIVNG</sequence>
<dbReference type="InterPro" id="IPR012561">
    <property type="entry name" value="Ferlin_B-domain"/>
</dbReference>
<evidence type="ECO:0000256" key="1">
    <source>
        <dbReference type="ARBA" id="ARBA00004167"/>
    </source>
</evidence>
<dbReference type="AlphaFoldDB" id="A0A8C2A9C1"/>
<keyword evidence="2 6" id="KW-0812">Transmembrane</keyword>
<dbReference type="CDD" id="cd04037">
    <property type="entry name" value="C2E_Ferlin"/>
    <property type="match status" value="1"/>
</dbReference>
<evidence type="ECO:0000313" key="8">
    <source>
        <dbReference type="Ensembl" id="ENSCCRP00015101526.1"/>
    </source>
</evidence>
<dbReference type="InterPro" id="IPR032362">
    <property type="entry name" value="Ferlin_C"/>
</dbReference>